<dbReference type="RefSeq" id="WP_093517426.1">
    <property type="nucleotide sequence ID" value="NZ_FOIJ01000003.1"/>
</dbReference>
<feature type="compositionally biased region" description="Gly residues" evidence="1">
    <location>
        <begin position="433"/>
        <end position="444"/>
    </location>
</feature>
<dbReference type="EMBL" id="FOIJ01000003">
    <property type="protein sequence ID" value="SET45418.1"/>
    <property type="molecule type" value="Genomic_DNA"/>
</dbReference>
<dbReference type="Gene3D" id="2.160.20.10">
    <property type="entry name" value="Single-stranded right-handed beta-helix, Pectin lyase-like"/>
    <property type="match status" value="1"/>
</dbReference>
<keyword evidence="2" id="KW-0732">Signal</keyword>
<organism evidence="3 4">
    <name type="scientific">Stigmatella erecta</name>
    <dbReference type="NCBI Taxonomy" id="83460"/>
    <lineage>
        <taxon>Bacteria</taxon>
        <taxon>Pseudomonadati</taxon>
        <taxon>Myxococcota</taxon>
        <taxon>Myxococcia</taxon>
        <taxon>Myxococcales</taxon>
        <taxon>Cystobacterineae</taxon>
        <taxon>Archangiaceae</taxon>
        <taxon>Stigmatella</taxon>
    </lineage>
</organism>
<gene>
    <name evidence="3" type="ORF">SAMN05443639_1037</name>
</gene>
<accession>A0A1I0EL38</accession>
<feature type="chain" id="PRO_5011548839" evidence="2">
    <location>
        <begin position="18"/>
        <end position="488"/>
    </location>
</feature>
<dbReference type="Pfam" id="PF14592">
    <property type="entry name" value="Chondroitinas_B"/>
    <property type="match status" value="1"/>
</dbReference>
<reference evidence="4" key="1">
    <citation type="submission" date="2016-10" db="EMBL/GenBank/DDBJ databases">
        <authorList>
            <person name="Varghese N."/>
            <person name="Submissions S."/>
        </authorList>
    </citation>
    <scope>NUCLEOTIDE SEQUENCE [LARGE SCALE GENOMIC DNA]</scope>
    <source>
        <strain evidence="4">DSM 16858</strain>
    </source>
</reference>
<feature type="signal peptide" evidence="2">
    <location>
        <begin position="1"/>
        <end position="17"/>
    </location>
</feature>
<proteinExistence type="predicted"/>
<name>A0A1I0EL38_9BACT</name>
<dbReference type="Proteomes" id="UP000199181">
    <property type="component" value="Unassembled WGS sequence"/>
</dbReference>
<dbReference type="InterPro" id="IPR012334">
    <property type="entry name" value="Pectin_lyas_fold"/>
</dbReference>
<keyword evidence="4" id="KW-1185">Reference proteome</keyword>
<evidence type="ECO:0000256" key="2">
    <source>
        <dbReference type="SAM" id="SignalP"/>
    </source>
</evidence>
<feature type="region of interest" description="Disordered" evidence="1">
    <location>
        <begin position="401"/>
        <end position="459"/>
    </location>
</feature>
<evidence type="ECO:0000313" key="3">
    <source>
        <dbReference type="EMBL" id="SET45418.1"/>
    </source>
</evidence>
<evidence type="ECO:0000256" key="1">
    <source>
        <dbReference type="SAM" id="MobiDB-lite"/>
    </source>
</evidence>
<dbReference type="AlphaFoldDB" id="A0A1I0EL38"/>
<evidence type="ECO:0000313" key="4">
    <source>
        <dbReference type="Proteomes" id="UP000199181"/>
    </source>
</evidence>
<sequence length="488" mass="50545">MFKPVALLLLLASPALARQVNVSSVSQLQTALAGAQAGDELILADGTYAVNANLSCTASGTAQAPITVRAQNRLGALIRFNAVEGFKVSGAYWRFEGLDIQGVCPDDNTCEHAFHVTGRAEHFVLRNSRVRDFNSQLKVNAVQTGSTWEIPHRGLIERNELADTRPRATSNPVTKLNIDTGDGWIVRDNLIRDFHKSSGNLISYGAFMKSGGNNGVFERNLVLCTRDVATGGTRIGLSFGGGGTGNAFCAPNFDANKPCDPEHSGGVMRNNVIANCSDVGIYLNKARSTQVLFNTLVSTSGVDFRFASSTGSAHGNVLAGNLRGREGGTFEAGTNLLNVSSATFSGWYQEPLKGDLTVRGNVSSLIGAAAARAQVVDDFCGRPRPAQGAYTLGALEHSLGDCPGWPTDGGGGASPGEGPSDGGVDGGSPSPGDAGGDSDGGPGEEGPSDEEASDGCGCASSPVGSATLLLMALGLLAFSNPRRPPSRK</sequence>
<dbReference type="InterPro" id="IPR039513">
    <property type="entry name" value="PL-6"/>
</dbReference>
<dbReference type="InterPro" id="IPR011050">
    <property type="entry name" value="Pectin_lyase_fold/virulence"/>
</dbReference>
<dbReference type="SUPFAM" id="SSF51126">
    <property type="entry name" value="Pectin lyase-like"/>
    <property type="match status" value="1"/>
</dbReference>
<protein>
    <submittedName>
        <fullName evidence="3">MYXO-CTERM domain-containing protein</fullName>
    </submittedName>
</protein>
<feature type="compositionally biased region" description="Gly residues" evidence="1">
    <location>
        <begin position="407"/>
        <end position="426"/>
    </location>
</feature>